<sequence length="153" mass="17352">MPEELSYRNPNGLQPFSMFTEDYLKRGTIHYNIPPVRLERETLESVVVEPKYWHGYTGAKTFFTHQPLPSTTRFSVYGGTTPSRISIKSYIPSVEPAIQDTACGIPYNVTSAAALHGASAMGRPQRPQIHPMQIDVPDSRLWRFDGRNHTFKV</sequence>
<gene>
    <name evidence="1" type="ORF">T265_00161</name>
</gene>
<organism evidence="1 2">
    <name type="scientific">Opisthorchis viverrini</name>
    <name type="common">Southeast Asian liver fluke</name>
    <dbReference type="NCBI Taxonomy" id="6198"/>
    <lineage>
        <taxon>Eukaryota</taxon>
        <taxon>Metazoa</taxon>
        <taxon>Spiralia</taxon>
        <taxon>Lophotrochozoa</taxon>
        <taxon>Platyhelminthes</taxon>
        <taxon>Trematoda</taxon>
        <taxon>Digenea</taxon>
        <taxon>Opisthorchiida</taxon>
        <taxon>Opisthorchiata</taxon>
        <taxon>Opisthorchiidae</taxon>
        <taxon>Opisthorchis</taxon>
    </lineage>
</organism>
<dbReference type="KEGG" id="ovi:T265_00161"/>
<dbReference type="OrthoDB" id="6240860at2759"/>
<evidence type="ECO:0000313" key="2">
    <source>
        <dbReference type="Proteomes" id="UP000054324"/>
    </source>
</evidence>
<proteinExistence type="predicted"/>
<reference evidence="1 2" key="1">
    <citation type="submission" date="2013-11" db="EMBL/GenBank/DDBJ databases">
        <title>Opisthorchis viverrini - life in the bile duct.</title>
        <authorList>
            <person name="Young N.D."/>
            <person name="Nagarajan N."/>
            <person name="Lin S.J."/>
            <person name="Korhonen P.K."/>
            <person name="Jex A.R."/>
            <person name="Hall R.S."/>
            <person name="Safavi-Hemami H."/>
            <person name="Kaewkong W."/>
            <person name="Bertrand D."/>
            <person name="Gao S."/>
            <person name="Seet Q."/>
            <person name="Wongkham S."/>
            <person name="Teh B.T."/>
            <person name="Wongkham C."/>
            <person name="Intapan P.M."/>
            <person name="Maleewong W."/>
            <person name="Yang X."/>
            <person name="Hu M."/>
            <person name="Wang Z."/>
            <person name="Hofmann A."/>
            <person name="Sternberg P.W."/>
            <person name="Tan P."/>
            <person name="Wang J."/>
            <person name="Gasser R.B."/>
        </authorList>
    </citation>
    <scope>NUCLEOTIDE SEQUENCE [LARGE SCALE GENOMIC DNA]</scope>
</reference>
<dbReference type="AlphaFoldDB" id="A0A075ADM2"/>
<evidence type="ECO:0000313" key="1">
    <source>
        <dbReference type="EMBL" id="KER34320.1"/>
    </source>
</evidence>
<protein>
    <submittedName>
        <fullName evidence="1">Uncharacterized protein</fullName>
    </submittedName>
</protein>
<dbReference type="RefSeq" id="XP_009162082.1">
    <property type="nucleotide sequence ID" value="XM_009163818.1"/>
</dbReference>
<accession>A0A075ADM2</accession>
<dbReference type="EMBL" id="KL596619">
    <property type="protein sequence ID" value="KER34320.1"/>
    <property type="molecule type" value="Genomic_DNA"/>
</dbReference>
<dbReference type="GeneID" id="20314349"/>
<keyword evidence="2" id="KW-1185">Reference proteome</keyword>
<dbReference type="Proteomes" id="UP000054324">
    <property type="component" value="Unassembled WGS sequence"/>
</dbReference>
<name>A0A075ADM2_OPIVI</name>
<dbReference type="CTD" id="20314349"/>